<dbReference type="Pfam" id="PF00734">
    <property type="entry name" value="CBM_1"/>
    <property type="match status" value="1"/>
</dbReference>
<evidence type="ECO:0000256" key="1">
    <source>
        <dbReference type="ARBA" id="ARBA00022729"/>
    </source>
</evidence>
<dbReference type="SUPFAM" id="SSF57180">
    <property type="entry name" value="Cellulose-binding domain"/>
    <property type="match status" value="1"/>
</dbReference>
<dbReference type="SMART" id="SM00236">
    <property type="entry name" value="fCBD"/>
    <property type="match status" value="1"/>
</dbReference>
<evidence type="ECO:0000313" key="4">
    <source>
        <dbReference type="EMBL" id="KAK0613199.1"/>
    </source>
</evidence>
<sequence>MAILTFYTLFTLAAGALATLLPDTHLHRRDGNEPYPFCTTATNPSCVNSGRYVKPDLNISDAGSPGDNAYVTLLPSHTFTTSLWTNQKMPPMCYSVINHYGFRPVDFQVYNVTYSDCPTSPWVICRSINASPTLSQIATNLSKMPASMRQAANAYLVFSESWDRAIESWWEDGLIAGKGSFYGPGALVHEHGHAVDGYLLFPSIPGVYSGTSAWLNVVSQDGYSPTAYGTTSHAENFADIGRVVLIENIYPGGINAMFPNHPNLTRIANQVAHFQSVAGAYYQAGTTCDLSKKHPFPSGLVDVPTTTPTPTNTATATPYGQCGGATTYTGPTACGPGWSCTTLNPWYAQCTPAP</sequence>
<dbReference type="PROSITE" id="PS51164">
    <property type="entry name" value="CBM1_2"/>
    <property type="match status" value="1"/>
</dbReference>
<dbReference type="GO" id="GO:0005576">
    <property type="term" value="C:extracellular region"/>
    <property type="evidence" value="ECO:0007669"/>
    <property type="project" value="InterPro"/>
</dbReference>
<dbReference type="Proteomes" id="UP001175000">
    <property type="component" value="Unassembled WGS sequence"/>
</dbReference>
<evidence type="ECO:0000259" key="3">
    <source>
        <dbReference type="PROSITE" id="PS51164"/>
    </source>
</evidence>
<dbReference type="EMBL" id="JAULSU010000006">
    <property type="protein sequence ID" value="KAK0613199.1"/>
    <property type="molecule type" value="Genomic_DNA"/>
</dbReference>
<comment type="caution">
    <text evidence="4">The sequence shown here is derived from an EMBL/GenBank/DDBJ whole genome shotgun (WGS) entry which is preliminary data.</text>
</comment>
<name>A0AA39U837_9PEZI</name>
<protein>
    <recommendedName>
        <fullName evidence="3">CBM1 domain-containing protein</fullName>
    </recommendedName>
</protein>
<dbReference type="GO" id="GO:0005975">
    <property type="term" value="P:carbohydrate metabolic process"/>
    <property type="evidence" value="ECO:0007669"/>
    <property type="project" value="InterPro"/>
</dbReference>
<dbReference type="SUPFAM" id="SSF55486">
    <property type="entry name" value="Metalloproteases ('zincins'), catalytic domain"/>
    <property type="match status" value="1"/>
</dbReference>
<dbReference type="InterPro" id="IPR000254">
    <property type="entry name" value="CBD"/>
</dbReference>
<accession>A0AA39U837</accession>
<feature type="chain" id="PRO_5041321848" description="CBM1 domain-containing protein" evidence="2">
    <location>
        <begin position="19"/>
        <end position="354"/>
    </location>
</feature>
<dbReference type="PROSITE" id="PS00562">
    <property type="entry name" value="CBM1_1"/>
    <property type="match status" value="1"/>
</dbReference>
<feature type="domain" description="CBM1" evidence="3">
    <location>
        <begin position="314"/>
        <end position="351"/>
    </location>
</feature>
<dbReference type="InterPro" id="IPR035971">
    <property type="entry name" value="CBD_sf"/>
</dbReference>
<feature type="signal peptide" evidence="2">
    <location>
        <begin position="1"/>
        <end position="18"/>
    </location>
</feature>
<proteinExistence type="predicted"/>
<keyword evidence="5" id="KW-1185">Reference proteome</keyword>
<dbReference type="GO" id="GO:0030248">
    <property type="term" value="F:cellulose binding"/>
    <property type="evidence" value="ECO:0007669"/>
    <property type="project" value="InterPro"/>
</dbReference>
<dbReference type="AlphaFoldDB" id="A0AA39U837"/>
<keyword evidence="1 2" id="KW-0732">Signal</keyword>
<gene>
    <name evidence="4" type="ORF">B0T14DRAFT_498749</name>
</gene>
<reference evidence="4" key="1">
    <citation type="submission" date="2023-06" db="EMBL/GenBank/DDBJ databases">
        <title>Genome-scale phylogeny and comparative genomics of the fungal order Sordariales.</title>
        <authorList>
            <consortium name="Lawrence Berkeley National Laboratory"/>
            <person name="Hensen N."/>
            <person name="Bonometti L."/>
            <person name="Westerberg I."/>
            <person name="Brannstrom I.O."/>
            <person name="Guillou S."/>
            <person name="Cros-Aarteil S."/>
            <person name="Calhoun S."/>
            <person name="Haridas S."/>
            <person name="Kuo A."/>
            <person name="Mondo S."/>
            <person name="Pangilinan J."/>
            <person name="Riley R."/>
            <person name="Labutti K."/>
            <person name="Andreopoulos B."/>
            <person name="Lipzen A."/>
            <person name="Chen C."/>
            <person name="Yanf M."/>
            <person name="Daum C."/>
            <person name="Ng V."/>
            <person name="Clum A."/>
            <person name="Steindorff A."/>
            <person name="Ohm R."/>
            <person name="Martin F."/>
            <person name="Silar P."/>
            <person name="Natvig D."/>
            <person name="Lalanne C."/>
            <person name="Gautier V."/>
            <person name="Ament-Velasquez S.L."/>
            <person name="Kruys A."/>
            <person name="Hutchinson M.I."/>
            <person name="Powell A.J."/>
            <person name="Barry K."/>
            <person name="Miller A.N."/>
            <person name="Grigoriev I.V."/>
            <person name="Debuchy R."/>
            <person name="Gladieux P."/>
            <person name="Thoren M.H."/>
            <person name="Johannesson H."/>
        </authorList>
    </citation>
    <scope>NUCLEOTIDE SEQUENCE</scope>
    <source>
        <strain evidence="4">CBS 606.72</strain>
    </source>
</reference>
<organism evidence="4 5">
    <name type="scientific">Immersiella caudata</name>
    <dbReference type="NCBI Taxonomy" id="314043"/>
    <lineage>
        <taxon>Eukaryota</taxon>
        <taxon>Fungi</taxon>
        <taxon>Dikarya</taxon>
        <taxon>Ascomycota</taxon>
        <taxon>Pezizomycotina</taxon>
        <taxon>Sordariomycetes</taxon>
        <taxon>Sordariomycetidae</taxon>
        <taxon>Sordariales</taxon>
        <taxon>Lasiosphaeriaceae</taxon>
        <taxon>Immersiella</taxon>
    </lineage>
</organism>
<evidence type="ECO:0000256" key="2">
    <source>
        <dbReference type="SAM" id="SignalP"/>
    </source>
</evidence>
<evidence type="ECO:0000313" key="5">
    <source>
        <dbReference type="Proteomes" id="UP001175000"/>
    </source>
</evidence>